<evidence type="ECO:0000313" key="4">
    <source>
        <dbReference type="Proteomes" id="UP001489897"/>
    </source>
</evidence>
<dbReference type="RefSeq" id="WP_342949851.1">
    <property type="nucleotide sequence ID" value="NZ_JAYMRV010000014.1"/>
</dbReference>
<keyword evidence="4" id="KW-1185">Reference proteome</keyword>
<dbReference type="EMBL" id="JAYMRV010000014">
    <property type="protein sequence ID" value="MEM5426116.1"/>
    <property type="molecule type" value="Genomic_DNA"/>
</dbReference>
<sequence length="443" mass="45725">MGTASTTLNVVSTAGAAALAVAGAPVWLTVAAGLGLLVAGGAILAGKGTLQLSSDGKTVSMQQPAPTSVNQSYPGASGSGSTYWDQAVTMGVGVYHTPSCASNDAFCSRFPAAPTSGQKNFDYVASLINVEAIASTVDQVSGFEQARLQASATPCPGFNCSQFNYGYVYYQWNADGTSATLWETYSFSYPVTDSSGNTTMQPQVTTQKLAGWTVSPSMFPVSASDLGTLYSKLNSSTTTAPLDANTLANLTNLTWQRASAQQGYQGLPYTPTQPITSLDVQPWIDANPSSAPTVGDLFSPAADPATNTVTISPTVSPGSSSSSDTGASTGTNPNVNVVNTPNVNVTNKVSVDLGTDPGIGSPGLESTPTIQMILQPLLNLLPDLKSWTVPAHSAQCPEPEVNLFGKSFKMTAHCDLAEQTRTVITSLSLAAFALAALFIVLTA</sequence>
<accession>A0ABU9S1A2</accession>
<evidence type="ECO:0000256" key="2">
    <source>
        <dbReference type="SAM" id="Phobius"/>
    </source>
</evidence>
<dbReference type="Proteomes" id="UP001489897">
    <property type="component" value="Unassembled WGS sequence"/>
</dbReference>
<keyword evidence="2" id="KW-0472">Membrane</keyword>
<evidence type="ECO:0000256" key="1">
    <source>
        <dbReference type="SAM" id="MobiDB-lite"/>
    </source>
</evidence>
<evidence type="ECO:0000313" key="3">
    <source>
        <dbReference type="EMBL" id="MEM5426116.1"/>
    </source>
</evidence>
<organism evidence="3 4">
    <name type="scientific">Paraburkholderia ferrariae</name>
    <dbReference type="NCBI Taxonomy" id="386056"/>
    <lineage>
        <taxon>Bacteria</taxon>
        <taxon>Pseudomonadati</taxon>
        <taxon>Pseudomonadota</taxon>
        <taxon>Betaproteobacteria</taxon>
        <taxon>Burkholderiales</taxon>
        <taxon>Burkholderiaceae</taxon>
        <taxon>Paraburkholderia</taxon>
    </lineage>
</organism>
<comment type="caution">
    <text evidence="3">The sequence shown here is derived from an EMBL/GenBank/DDBJ whole genome shotgun (WGS) entry which is preliminary data.</text>
</comment>
<name>A0ABU9S1A2_9BURK</name>
<feature type="region of interest" description="Disordered" evidence="1">
    <location>
        <begin position="304"/>
        <end position="341"/>
    </location>
</feature>
<keyword evidence="2" id="KW-0812">Transmembrane</keyword>
<keyword evidence="2" id="KW-1133">Transmembrane helix</keyword>
<feature type="transmembrane region" description="Helical" evidence="2">
    <location>
        <begin position="423"/>
        <end position="441"/>
    </location>
</feature>
<gene>
    <name evidence="3" type="ORF">VSR73_34360</name>
</gene>
<proteinExistence type="predicted"/>
<protein>
    <submittedName>
        <fullName evidence="3">Uncharacterized protein</fullName>
    </submittedName>
</protein>
<feature type="compositionally biased region" description="Low complexity" evidence="1">
    <location>
        <begin position="308"/>
        <end position="341"/>
    </location>
</feature>
<reference evidence="3 4" key="1">
    <citation type="submission" date="2024-01" db="EMBL/GenBank/DDBJ databases">
        <title>The diversity of rhizobia nodulating Mimosa spp. in eleven states of Brazil covering several biomes is determined by host plant, location, and edaphic factors.</title>
        <authorList>
            <person name="Rouws L."/>
            <person name="Barauna A."/>
            <person name="Beukes C."/>
            <person name="De Faria S.M."/>
            <person name="Gross E."/>
            <person name="Dos Reis Junior F.B."/>
            <person name="Simon M."/>
            <person name="Maluk M."/>
            <person name="Odee D.W."/>
            <person name="Kenicer G."/>
            <person name="Young J.P.W."/>
            <person name="Reis V.M."/>
            <person name="Zilli J."/>
            <person name="James E.K."/>
        </authorList>
    </citation>
    <scope>NUCLEOTIDE SEQUENCE [LARGE SCALE GENOMIC DNA]</scope>
    <source>
        <strain evidence="3 4">JPY167</strain>
    </source>
</reference>